<gene>
    <name evidence="2" type="ORF">OIDMADRAFT_142494</name>
</gene>
<name>A0A0C3HNR3_OIDMZ</name>
<reference evidence="3" key="2">
    <citation type="submission" date="2015-01" db="EMBL/GenBank/DDBJ databases">
        <title>Evolutionary Origins and Diversification of the Mycorrhizal Mutualists.</title>
        <authorList>
            <consortium name="DOE Joint Genome Institute"/>
            <consortium name="Mycorrhizal Genomics Consortium"/>
            <person name="Kohler A."/>
            <person name="Kuo A."/>
            <person name="Nagy L.G."/>
            <person name="Floudas D."/>
            <person name="Copeland A."/>
            <person name="Barry K.W."/>
            <person name="Cichocki N."/>
            <person name="Veneault-Fourrey C."/>
            <person name="LaButti K."/>
            <person name="Lindquist E.A."/>
            <person name="Lipzen A."/>
            <person name="Lundell T."/>
            <person name="Morin E."/>
            <person name="Murat C."/>
            <person name="Riley R."/>
            <person name="Ohm R."/>
            <person name="Sun H."/>
            <person name="Tunlid A."/>
            <person name="Henrissat B."/>
            <person name="Grigoriev I.V."/>
            <person name="Hibbett D.S."/>
            <person name="Martin F."/>
        </authorList>
    </citation>
    <scope>NUCLEOTIDE SEQUENCE [LARGE SCALE GENOMIC DNA]</scope>
    <source>
        <strain evidence="3">Zn</strain>
    </source>
</reference>
<evidence type="ECO:0000313" key="3">
    <source>
        <dbReference type="Proteomes" id="UP000054321"/>
    </source>
</evidence>
<proteinExistence type="predicted"/>
<feature type="compositionally biased region" description="Low complexity" evidence="1">
    <location>
        <begin position="26"/>
        <end position="37"/>
    </location>
</feature>
<protein>
    <submittedName>
        <fullName evidence="2">Uncharacterized protein</fullName>
    </submittedName>
</protein>
<dbReference type="HOGENOM" id="CLU_1816360_0_0_1"/>
<dbReference type="InParanoid" id="A0A0C3HNR3"/>
<organism evidence="2 3">
    <name type="scientific">Oidiodendron maius (strain Zn)</name>
    <dbReference type="NCBI Taxonomy" id="913774"/>
    <lineage>
        <taxon>Eukaryota</taxon>
        <taxon>Fungi</taxon>
        <taxon>Dikarya</taxon>
        <taxon>Ascomycota</taxon>
        <taxon>Pezizomycotina</taxon>
        <taxon>Leotiomycetes</taxon>
        <taxon>Leotiomycetes incertae sedis</taxon>
        <taxon>Myxotrichaceae</taxon>
        <taxon>Oidiodendron</taxon>
    </lineage>
</organism>
<accession>A0A0C3HNR3</accession>
<reference evidence="2 3" key="1">
    <citation type="submission" date="2014-04" db="EMBL/GenBank/DDBJ databases">
        <authorList>
            <consortium name="DOE Joint Genome Institute"/>
            <person name="Kuo A."/>
            <person name="Martino E."/>
            <person name="Perotto S."/>
            <person name="Kohler A."/>
            <person name="Nagy L.G."/>
            <person name="Floudas D."/>
            <person name="Copeland A."/>
            <person name="Barry K.W."/>
            <person name="Cichocki N."/>
            <person name="Veneault-Fourrey C."/>
            <person name="LaButti K."/>
            <person name="Lindquist E.A."/>
            <person name="Lipzen A."/>
            <person name="Lundell T."/>
            <person name="Morin E."/>
            <person name="Murat C."/>
            <person name="Sun H."/>
            <person name="Tunlid A."/>
            <person name="Henrissat B."/>
            <person name="Grigoriev I.V."/>
            <person name="Hibbett D.S."/>
            <person name="Martin F."/>
            <person name="Nordberg H.P."/>
            <person name="Cantor M.N."/>
            <person name="Hua S.X."/>
        </authorList>
    </citation>
    <scope>NUCLEOTIDE SEQUENCE [LARGE SCALE GENOMIC DNA]</scope>
    <source>
        <strain evidence="2 3">Zn</strain>
    </source>
</reference>
<dbReference type="EMBL" id="KN832872">
    <property type="protein sequence ID" value="KIN04640.1"/>
    <property type="molecule type" value="Genomic_DNA"/>
</dbReference>
<evidence type="ECO:0000256" key="1">
    <source>
        <dbReference type="SAM" id="MobiDB-lite"/>
    </source>
</evidence>
<feature type="region of interest" description="Disordered" evidence="1">
    <location>
        <begin position="1"/>
        <end position="40"/>
    </location>
</feature>
<sequence length="142" mass="16292">MNAQCGDQSEPVDHTSNLHDRSMPKQDAANTDQQAQDLKQKHAELQAVRAQVRREQMVVYDLEAALAKKKKQILLLAEDNAALELKVEEEMDRVMNTMTRDTENWLDAMIMTAVSVVSADLEFWRRRVEEVRSGLREDEGHT</sequence>
<evidence type="ECO:0000313" key="2">
    <source>
        <dbReference type="EMBL" id="KIN04640.1"/>
    </source>
</evidence>
<keyword evidence="3" id="KW-1185">Reference proteome</keyword>
<dbReference type="Proteomes" id="UP000054321">
    <property type="component" value="Unassembled WGS sequence"/>
</dbReference>
<feature type="compositionally biased region" description="Basic and acidic residues" evidence="1">
    <location>
        <begin position="11"/>
        <end position="24"/>
    </location>
</feature>
<dbReference type="AlphaFoldDB" id="A0A0C3HNR3"/>